<dbReference type="PANTHER" id="PTHR42892">
    <property type="entry name" value="GLUCOSAMINE-6-PHOSPHATE DEAMINASE-LIKE PROTEIN BT_0258-RELATED"/>
    <property type="match status" value="1"/>
</dbReference>
<dbReference type="PROSITE" id="PS01161">
    <property type="entry name" value="GLC_GALNAC_ISOMERASE"/>
    <property type="match status" value="1"/>
</dbReference>
<dbReference type="KEGG" id="sll:SLITO_v1c07120"/>
<evidence type="ECO:0000259" key="1">
    <source>
        <dbReference type="Pfam" id="PF01182"/>
    </source>
</evidence>
<keyword evidence="3" id="KW-1185">Reference proteome</keyword>
<dbReference type="GO" id="GO:0005975">
    <property type="term" value="P:carbohydrate metabolic process"/>
    <property type="evidence" value="ECO:0007669"/>
    <property type="project" value="InterPro"/>
</dbReference>
<proteinExistence type="predicted"/>
<name>A0A0K1W2N0_9MOLU</name>
<dbReference type="InterPro" id="IPR052960">
    <property type="entry name" value="GlcN6P_deaminase-like"/>
</dbReference>
<dbReference type="Proteomes" id="UP000067476">
    <property type="component" value="Chromosome"/>
</dbReference>
<accession>A0A0K1W2N0</accession>
<dbReference type="EMBL" id="CP012357">
    <property type="protein sequence ID" value="AKX34337.1"/>
    <property type="molecule type" value="Genomic_DNA"/>
</dbReference>
<dbReference type="Gene3D" id="3.40.50.1360">
    <property type="match status" value="1"/>
</dbReference>
<dbReference type="SUPFAM" id="SSF100950">
    <property type="entry name" value="NagB/RpiA/CoA transferase-like"/>
    <property type="match status" value="1"/>
</dbReference>
<dbReference type="InterPro" id="IPR018321">
    <property type="entry name" value="Glucosamine6P_isomerase_CS"/>
</dbReference>
<dbReference type="InterPro" id="IPR037171">
    <property type="entry name" value="NagB/RpiA_transferase-like"/>
</dbReference>
<dbReference type="PANTHER" id="PTHR42892:SF1">
    <property type="entry name" value="GLUCOSAMINE-6-PHOSPHATE ISOMERASE"/>
    <property type="match status" value="1"/>
</dbReference>
<dbReference type="GO" id="GO:0006044">
    <property type="term" value="P:N-acetylglucosamine metabolic process"/>
    <property type="evidence" value="ECO:0007669"/>
    <property type="project" value="InterPro"/>
</dbReference>
<dbReference type="Pfam" id="PF01182">
    <property type="entry name" value="Glucosamine_iso"/>
    <property type="match status" value="1"/>
</dbReference>
<evidence type="ECO:0000313" key="2">
    <source>
        <dbReference type="EMBL" id="AKX34337.1"/>
    </source>
</evidence>
<dbReference type="AlphaFoldDB" id="A0A0K1W2N0"/>
<dbReference type="RefSeq" id="WP_075058427.1">
    <property type="nucleotide sequence ID" value="NZ_CP012357.1"/>
</dbReference>
<feature type="domain" description="Glucosamine/galactosamine-6-phosphate isomerase" evidence="1">
    <location>
        <begin position="8"/>
        <end position="217"/>
    </location>
</feature>
<dbReference type="PATRIC" id="fig|216942.3.peg.722"/>
<protein>
    <submittedName>
        <fullName evidence="2">Glucosamine-6-phosphate deaminase</fullName>
    </submittedName>
</protein>
<reference evidence="2 3" key="1">
    <citation type="journal article" date="2015" name="Genome Announc.">
        <title>Complete Genome Sequence of Spiroplasma litorale TN-1T (DSM 21781), a Bacterium Isolated from a Green-Eyed Horsefly (Tabanus nigrovittatus).</title>
        <authorList>
            <person name="Lo W.S."/>
            <person name="Lai Y.C."/>
            <person name="Lien Y.W."/>
            <person name="Wang T.H."/>
            <person name="Kuo C.H."/>
        </authorList>
    </citation>
    <scope>NUCLEOTIDE SEQUENCE [LARGE SCALE GENOMIC DNA]</scope>
    <source>
        <strain evidence="2 3">TN-1</strain>
    </source>
</reference>
<evidence type="ECO:0000313" key="3">
    <source>
        <dbReference type="Proteomes" id="UP000067476"/>
    </source>
</evidence>
<dbReference type="NCBIfam" id="NF009022">
    <property type="entry name" value="PRK12358.1"/>
    <property type="match status" value="1"/>
</dbReference>
<dbReference type="InterPro" id="IPR006148">
    <property type="entry name" value="Glc/Gal-6P_isomerase"/>
</dbReference>
<organism evidence="2 3">
    <name type="scientific">Spiroplasma litorale</name>
    <dbReference type="NCBI Taxonomy" id="216942"/>
    <lineage>
        <taxon>Bacteria</taxon>
        <taxon>Bacillati</taxon>
        <taxon>Mycoplasmatota</taxon>
        <taxon>Mollicutes</taxon>
        <taxon>Entomoplasmatales</taxon>
        <taxon>Spiroplasmataceae</taxon>
        <taxon>Spiroplasma</taxon>
    </lineage>
</organism>
<dbReference type="GO" id="GO:0004342">
    <property type="term" value="F:glucosamine-6-phosphate deaminase activity"/>
    <property type="evidence" value="ECO:0007669"/>
    <property type="project" value="InterPro"/>
</dbReference>
<sequence length="234" mass="26862">MKKIIAKDYEDMSQQAAKFMIDFIKNNYSSSKINIAITAGKTPIRMYEILSEKYKDILQNNKIKYFNFDELPYKNDLSKGLVSEELNNIFLNKININLESFYHLNALNYKNHDKYIESIGGIDLVVLGLGEDGHFCGNLPGVTTFDDWTVSVNLNKKDAINFYKNEEDIPNFYITMGPRSIMSVKNILLIVNGKHKQKAVENLLKLELDRNFPASILMLHPNLTLIIDDDADIK</sequence>
<dbReference type="OrthoDB" id="9810967at2"/>
<dbReference type="STRING" id="216942.SLITO_v1c07120"/>
<gene>
    <name evidence="2" type="primary">nagB</name>
    <name evidence="2" type="ORF">SLITO_v1c07120</name>
</gene>